<dbReference type="EMBL" id="DS268481">
    <property type="protein sequence ID" value="EFP10001.1"/>
    <property type="molecule type" value="Genomic_DNA"/>
</dbReference>
<dbReference type="OMA" id="WIREAET"/>
<feature type="signal peptide" evidence="4">
    <location>
        <begin position="1"/>
        <end position="24"/>
    </location>
</feature>
<dbReference type="Proteomes" id="UP000008281">
    <property type="component" value="Unassembled WGS sequence"/>
</dbReference>
<evidence type="ECO:0000256" key="1">
    <source>
        <dbReference type="ARBA" id="ARBA00007381"/>
    </source>
</evidence>
<accession>E3MV21</accession>
<dbReference type="FunFam" id="3.90.640.10:FF:000003">
    <property type="entry name" value="Molecular chaperone DnaK"/>
    <property type="match status" value="1"/>
</dbReference>
<feature type="chain" id="PRO_5003176370" evidence="4">
    <location>
        <begin position="25"/>
        <end position="456"/>
    </location>
</feature>
<organism evidence="6">
    <name type="scientific">Caenorhabditis remanei</name>
    <name type="common">Caenorhabditis vulgaris</name>
    <dbReference type="NCBI Taxonomy" id="31234"/>
    <lineage>
        <taxon>Eukaryota</taxon>
        <taxon>Metazoa</taxon>
        <taxon>Ecdysozoa</taxon>
        <taxon>Nematoda</taxon>
        <taxon>Chromadorea</taxon>
        <taxon>Rhabditida</taxon>
        <taxon>Rhabditina</taxon>
        <taxon>Rhabditomorpha</taxon>
        <taxon>Rhabditoidea</taxon>
        <taxon>Rhabditidae</taxon>
        <taxon>Peloderinae</taxon>
        <taxon>Caenorhabditis</taxon>
    </lineage>
</organism>
<dbReference type="eggNOG" id="KOG0100">
    <property type="taxonomic scope" value="Eukaryota"/>
</dbReference>
<dbReference type="Gene3D" id="3.90.640.10">
    <property type="entry name" value="Actin, Chain A, domain 4"/>
    <property type="match status" value="1"/>
</dbReference>
<evidence type="ECO:0000313" key="5">
    <source>
        <dbReference type="EMBL" id="EFP10001.1"/>
    </source>
</evidence>
<dbReference type="InParanoid" id="E3MV21"/>
<keyword evidence="2" id="KW-0547">Nucleotide-binding</keyword>
<evidence type="ECO:0000256" key="3">
    <source>
        <dbReference type="ARBA" id="ARBA00022840"/>
    </source>
</evidence>
<keyword evidence="3" id="KW-0067">ATP-binding</keyword>
<evidence type="ECO:0000313" key="6">
    <source>
        <dbReference type="Proteomes" id="UP000008281"/>
    </source>
</evidence>
<gene>
    <name evidence="5" type="ORF">CRE_20877</name>
</gene>
<dbReference type="InterPro" id="IPR018181">
    <property type="entry name" value="Heat_shock_70_CS"/>
</dbReference>
<dbReference type="GO" id="GO:0006950">
    <property type="term" value="P:response to stress"/>
    <property type="evidence" value="ECO:0007669"/>
    <property type="project" value="UniProtKB-ARBA"/>
</dbReference>
<dbReference type="SUPFAM" id="SSF53067">
    <property type="entry name" value="Actin-like ATPase domain"/>
    <property type="match status" value="2"/>
</dbReference>
<dbReference type="InterPro" id="IPR043129">
    <property type="entry name" value="ATPase_NBD"/>
</dbReference>
<sequence length="456" mass="51419">MKVLFHVLFFLLVLSLCHTKIVSADKTEPFIAIDIGTTFSSVGIFKNGKLEILPNEQGSKLTPSLVGFKENGEVVIGEPAKSQQAIKPENTVYDLKTIIGGLYDDRRIQQRMKSWPFKIVNNSNQPVIEIELGSGTKKYTPEEITSLLVANLKSTVKFNLDERVNERISLVSEYWPLQPCFDSNNKVIPLKNAVVTIPVYFDNNQRVAIKDAVKLAGFKYVRLIKEPIAAATAYKMDEKGDDRKILVFHLGGATFDVTLLNFESGVFEVLANQWNRDSAGRVFDERIVEHFSKLYKAKTGKDLDHDKIPKLYQEAEKAKITLSDNFETVIQLKDPEDFNFLLTRATFEELNIDIFQDTLKSVEQVLEDSFCNKTDVHDIILIGGSSKIPKIRKLIKDFFNGKESAERVEPDLAVVTGAAMIAGKLGAVEKTTFESTVDWIVSKLFWTGNMKHDELK</sequence>
<dbReference type="Gene3D" id="3.30.420.40">
    <property type="match status" value="2"/>
</dbReference>
<dbReference type="Pfam" id="PF00012">
    <property type="entry name" value="HSP70"/>
    <property type="match status" value="2"/>
</dbReference>
<dbReference type="PRINTS" id="PR00301">
    <property type="entry name" value="HEATSHOCK70"/>
</dbReference>
<dbReference type="GO" id="GO:0005524">
    <property type="term" value="F:ATP binding"/>
    <property type="evidence" value="ECO:0007669"/>
    <property type="project" value="UniProtKB-KW"/>
</dbReference>
<dbReference type="OrthoDB" id="10470387at2759"/>
<evidence type="ECO:0000256" key="2">
    <source>
        <dbReference type="ARBA" id="ARBA00022741"/>
    </source>
</evidence>
<comment type="similarity">
    <text evidence="1">Belongs to the heat shock protein 70 family.</text>
</comment>
<dbReference type="PROSITE" id="PS01036">
    <property type="entry name" value="HSP70_3"/>
    <property type="match status" value="1"/>
</dbReference>
<reference evidence="5" key="1">
    <citation type="submission" date="2007-07" db="EMBL/GenBank/DDBJ databases">
        <title>PCAP assembly of the Caenorhabditis remanei genome.</title>
        <authorList>
            <consortium name="The Caenorhabditis remanei Sequencing Consortium"/>
            <person name="Wilson R.K."/>
        </authorList>
    </citation>
    <scope>NUCLEOTIDE SEQUENCE [LARGE SCALE GENOMIC DNA]</scope>
    <source>
        <strain evidence="5">PB4641</strain>
    </source>
</reference>
<protein>
    <submittedName>
        <fullName evidence="5">Uncharacterized protein</fullName>
    </submittedName>
</protein>
<dbReference type="GO" id="GO:0140662">
    <property type="term" value="F:ATP-dependent protein folding chaperone"/>
    <property type="evidence" value="ECO:0007669"/>
    <property type="project" value="InterPro"/>
</dbReference>
<dbReference type="FunFam" id="3.30.30.30:FF:000001">
    <property type="entry name" value="heat shock 70 kDa protein-like"/>
    <property type="match status" value="1"/>
</dbReference>
<keyword evidence="6" id="KW-1185">Reference proteome</keyword>
<evidence type="ECO:0000256" key="4">
    <source>
        <dbReference type="SAM" id="SignalP"/>
    </source>
</evidence>
<proteinExistence type="inferred from homology"/>
<dbReference type="AlphaFoldDB" id="E3MV21"/>
<name>E3MV21_CAERE</name>
<dbReference type="STRING" id="31234.E3MV21"/>
<dbReference type="PANTHER" id="PTHR19375">
    <property type="entry name" value="HEAT SHOCK PROTEIN 70KDA"/>
    <property type="match status" value="1"/>
</dbReference>
<dbReference type="HOGENOM" id="CLU_005965_0_3_1"/>
<keyword evidence="4" id="KW-0732">Signal</keyword>
<dbReference type="InterPro" id="IPR013126">
    <property type="entry name" value="Hsp_70_fam"/>
</dbReference>